<sequence length="199" mass="21021">MTTFPRGTGLGPNGAEILFPFLAASSLLALGDDDDPFGAGRTWDVGTPVRVRAGLGTHPQTAWTLRDAGEMPVVAMPARALSWAEAPGMGRLKSGFATEPLHGLPACESPCAQARRDLREVSDRDWLDRATQADAFIFLPAPGSRDPADGAGSPAMPLGSEAWFDLLILQPLSESGPDFGPEPVFLPDHGPFAPDHVLL</sequence>
<dbReference type="Proteomes" id="UP000199555">
    <property type="component" value="Unassembled WGS sequence"/>
</dbReference>
<dbReference type="OrthoDB" id="9838962at2"/>
<organism evidence="1 2">
    <name type="scientific">Paracoccus chinensis</name>
    <dbReference type="NCBI Taxonomy" id="525640"/>
    <lineage>
        <taxon>Bacteria</taxon>
        <taxon>Pseudomonadati</taxon>
        <taxon>Pseudomonadota</taxon>
        <taxon>Alphaproteobacteria</taxon>
        <taxon>Rhodobacterales</taxon>
        <taxon>Paracoccaceae</taxon>
        <taxon>Paracoccus</taxon>
    </lineage>
</organism>
<evidence type="ECO:0000313" key="2">
    <source>
        <dbReference type="Proteomes" id="UP000199555"/>
    </source>
</evidence>
<dbReference type="RefSeq" id="WP_090753873.1">
    <property type="nucleotide sequence ID" value="NZ_FNGE01000004.1"/>
</dbReference>
<accession>A0A1G9FVJ0</accession>
<keyword evidence="2" id="KW-1185">Reference proteome</keyword>
<dbReference type="STRING" id="525640.SAMN04487971_104112"/>
<dbReference type="AlphaFoldDB" id="A0A1G9FVJ0"/>
<protein>
    <submittedName>
        <fullName evidence="1">Uncharacterized protein</fullName>
    </submittedName>
</protein>
<reference evidence="2" key="1">
    <citation type="submission" date="2016-10" db="EMBL/GenBank/DDBJ databases">
        <authorList>
            <person name="Varghese N."/>
            <person name="Submissions S."/>
        </authorList>
    </citation>
    <scope>NUCLEOTIDE SEQUENCE [LARGE SCALE GENOMIC DNA]</scope>
    <source>
        <strain evidence="2">CGMCC 1.7655</strain>
    </source>
</reference>
<gene>
    <name evidence="1" type="ORF">SAMN04487971_104112</name>
</gene>
<name>A0A1G9FVJ0_9RHOB</name>
<evidence type="ECO:0000313" key="1">
    <source>
        <dbReference type="EMBL" id="SDK92410.1"/>
    </source>
</evidence>
<dbReference type="EMBL" id="FNGE01000004">
    <property type="protein sequence ID" value="SDK92410.1"/>
    <property type="molecule type" value="Genomic_DNA"/>
</dbReference>
<proteinExistence type="predicted"/>